<name>Q0W4B0_METAR</name>
<evidence type="ECO:0000313" key="1">
    <source>
        <dbReference type="EMBL" id="CAJ36783.1"/>
    </source>
</evidence>
<proteinExistence type="predicted"/>
<dbReference type="PATRIC" id="fig|351160.9.peg.1493"/>
<evidence type="ECO:0000313" key="2">
    <source>
        <dbReference type="Proteomes" id="UP000000663"/>
    </source>
</evidence>
<protein>
    <submittedName>
        <fullName evidence="1">Uncharacterized protein</fullName>
    </submittedName>
</protein>
<dbReference type="AlphaFoldDB" id="Q0W4B0"/>
<dbReference type="Proteomes" id="UP000000663">
    <property type="component" value="Chromosome"/>
</dbReference>
<dbReference type="eggNOG" id="arCOG11676">
    <property type="taxonomic scope" value="Archaea"/>
</dbReference>
<reference evidence="1 2" key="1">
    <citation type="journal article" date="2006" name="Science">
        <title>Genome of rice cluster I archaea -- the key methane producers in the rice rhizosphere.</title>
        <authorList>
            <person name="Erkel C."/>
            <person name="Kube M."/>
            <person name="Reinhardt R."/>
            <person name="Liesack W."/>
        </authorList>
    </citation>
    <scope>NUCLEOTIDE SEQUENCE [LARGE SCALE GENOMIC DNA]</scope>
    <source>
        <strain evidence="2">DSM 22066 / NBRC 105507 / MRE50</strain>
    </source>
</reference>
<dbReference type="STRING" id="351160.RCIX1522"/>
<dbReference type="EMBL" id="AM114193">
    <property type="protein sequence ID" value="CAJ36783.1"/>
    <property type="molecule type" value="Genomic_DNA"/>
</dbReference>
<gene>
    <name evidence="1" type="ORF">RCIX1522</name>
</gene>
<sequence>MTEGLSPSDDLKLHLETVSAKHPRDVAIAMITGMLKAEYARLEETLKGIRERYLTLNVDNPASEHEIADLRLEAVRAYQPAYEIEAYLAAMGADVGLLTPRFEGEFETSAVHTKGWDLSFVSLKESAMRSLGGHCNVIGEVVILERKLYHHTYLAAVMQPAGADKGLPQPDPSGEVALEFHFSTVVFDEDVNVMVEK</sequence>
<accession>Q0W4B0</accession>
<dbReference type="GeneID" id="5142786"/>
<dbReference type="KEGG" id="rci:RCIX1522"/>
<organism evidence="1 2">
    <name type="scientific">Methanocella arvoryzae (strain DSM 22066 / NBRC 105507 / MRE50)</name>
    <dbReference type="NCBI Taxonomy" id="351160"/>
    <lineage>
        <taxon>Archaea</taxon>
        <taxon>Methanobacteriati</taxon>
        <taxon>Methanobacteriota</taxon>
        <taxon>Stenosarchaea group</taxon>
        <taxon>Methanomicrobia</taxon>
        <taxon>Methanocellales</taxon>
        <taxon>Methanocellaceae</taxon>
        <taxon>Methanocella</taxon>
    </lineage>
</organism>
<keyword evidence="2" id="KW-1185">Reference proteome</keyword>
<dbReference type="RefSeq" id="WP_012035774.1">
    <property type="nucleotide sequence ID" value="NC_009464.1"/>
</dbReference>
<dbReference type="OrthoDB" id="147680at2157"/>